<name>D8PE50_9BACT</name>
<keyword evidence="2" id="KW-0472">Membrane</keyword>
<dbReference type="KEGG" id="nde:NIDE1778"/>
<dbReference type="HOGENOM" id="CLU_2231695_0_0_0"/>
<proteinExistence type="predicted"/>
<dbReference type="Proteomes" id="UP000001660">
    <property type="component" value="Chromosome"/>
</dbReference>
<keyword evidence="4" id="KW-1185">Reference proteome</keyword>
<gene>
    <name evidence="3" type="ORF">NIDE1778</name>
</gene>
<feature type="transmembrane region" description="Helical" evidence="2">
    <location>
        <begin position="65"/>
        <end position="84"/>
    </location>
</feature>
<protein>
    <submittedName>
        <fullName evidence="3">Uncharacterized protein</fullName>
    </submittedName>
</protein>
<organism evidence="3 4">
    <name type="scientific">Nitrospira defluvii</name>
    <dbReference type="NCBI Taxonomy" id="330214"/>
    <lineage>
        <taxon>Bacteria</taxon>
        <taxon>Pseudomonadati</taxon>
        <taxon>Nitrospirota</taxon>
        <taxon>Nitrospiria</taxon>
        <taxon>Nitrospirales</taxon>
        <taxon>Nitrospiraceae</taxon>
        <taxon>Nitrospira</taxon>
    </lineage>
</organism>
<feature type="transmembrane region" description="Helical" evidence="2">
    <location>
        <begin position="38"/>
        <end position="59"/>
    </location>
</feature>
<feature type="region of interest" description="Disordered" evidence="1">
    <location>
        <begin position="17"/>
        <end position="36"/>
    </location>
</feature>
<accession>D8PE50</accession>
<evidence type="ECO:0000256" key="2">
    <source>
        <dbReference type="SAM" id="Phobius"/>
    </source>
</evidence>
<sequence>MVLPYAQIGLALRQAEAPLSATGEERPSPTAEEATKGVVGGGIIGGLAGLLTAAGFLAIPGLAPLLAGGSLISLLGATGASHCGSERTRRCHRWPRRSADQHQYS</sequence>
<reference evidence="3 4" key="1">
    <citation type="journal article" date="2010" name="Proc. Natl. Acad. Sci. U.S.A.">
        <title>A Nitrospira metagenome illuminates the physiology and evolution of globally important nitrite-oxidizing bacteria.</title>
        <authorList>
            <person name="Lucker S."/>
            <person name="Wagner M."/>
            <person name="Maixner F."/>
            <person name="Pelletier E."/>
            <person name="Koch H."/>
            <person name="Vacherie B."/>
            <person name="Rattei T."/>
            <person name="Sinninghe Damste J."/>
            <person name="Spieck E."/>
            <person name="Le Paslier D."/>
            <person name="Daims H."/>
        </authorList>
    </citation>
    <scope>NUCLEOTIDE SEQUENCE [LARGE SCALE GENOMIC DNA]</scope>
</reference>
<keyword evidence="2" id="KW-0812">Transmembrane</keyword>
<dbReference type="STRING" id="330214.NIDE1778"/>
<dbReference type="AlphaFoldDB" id="D8PE50"/>
<evidence type="ECO:0000256" key="1">
    <source>
        <dbReference type="SAM" id="MobiDB-lite"/>
    </source>
</evidence>
<evidence type="ECO:0000313" key="3">
    <source>
        <dbReference type="EMBL" id="CBK41509.1"/>
    </source>
</evidence>
<feature type="region of interest" description="Disordered" evidence="1">
    <location>
        <begin position="81"/>
        <end position="105"/>
    </location>
</feature>
<evidence type="ECO:0000313" key="4">
    <source>
        <dbReference type="Proteomes" id="UP000001660"/>
    </source>
</evidence>
<keyword evidence="2" id="KW-1133">Transmembrane helix</keyword>
<dbReference type="EMBL" id="FP929003">
    <property type="protein sequence ID" value="CBK41509.1"/>
    <property type="molecule type" value="Genomic_DNA"/>
</dbReference>